<evidence type="ECO:0000256" key="1">
    <source>
        <dbReference type="SAM" id="SignalP"/>
    </source>
</evidence>
<evidence type="ECO:0000313" key="2">
    <source>
        <dbReference type="EMBL" id="NBZ88843.1"/>
    </source>
</evidence>
<dbReference type="AlphaFoldDB" id="A0AAE4YA32"/>
<keyword evidence="3" id="KW-1185">Reference proteome</keyword>
<dbReference type="RefSeq" id="WP_168775660.1">
    <property type="nucleotide sequence ID" value="NZ_JAABNR010000014.1"/>
</dbReference>
<dbReference type="PROSITE" id="PS51257">
    <property type="entry name" value="PROKAR_LIPOPROTEIN"/>
    <property type="match status" value="1"/>
</dbReference>
<evidence type="ECO:0000313" key="3">
    <source>
        <dbReference type="Proteomes" id="UP001193501"/>
    </source>
</evidence>
<comment type="caution">
    <text evidence="2">The sequence shown here is derived from an EMBL/GenBank/DDBJ whole genome shotgun (WGS) entry which is preliminary data.</text>
</comment>
<dbReference type="EMBL" id="JAABNR010000014">
    <property type="protein sequence ID" value="NBZ88843.1"/>
    <property type="molecule type" value="Genomic_DNA"/>
</dbReference>
<organism evidence="2 3">
    <name type="scientific">Stagnihabitans tardus</name>
    <dbReference type="NCBI Taxonomy" id="2699202"/>
    <lineage>
        <taxon>Bacteria</taxon>
        <taxon>Pseudomonadati</taxon>
        <taxon>Pseudomonadota</taxon>
        <taxon>Alphaproteobacteria</taxon>
        <taxon>Rhodobacterales</taxon>
        <taxon>Paracoccaceae</taxon>
        <taxon>Stagnihabitans</taxon>
    </lineage>
</organism>
<feature type="signal peptide" evidence="1">
    <location>
        <begin position="1"/>
        <end position="18"/>
    </location>
</feature>
<sequence length="203" mass="22438">MKRLFFALFAPLFLSACGAEPIWAPDEAVAEARYEHVGPTSVTLYTVLSTRSGTGAHAGLLINGSERVLFDPAGTWRHPKLPERNDVHFGITPKMVDFYIDYHARETYDVVEQTIMVSPEVADLIMARAKAYGAVPKANCTIAISRVLDGVPGFESLPMTWFPKRMMEGFADLQGVQTRRVTDDDADENHGVLLVQAGDARLR</sequence>
<dbReference type="Proteomes" id="UP001193501">
    <property type="component" value="Unassembled WGS sequence"/>
</dbReference>
<gene>
    <name evidence="2" type="ORF">GV832_14715</name>
</gene>
<accession>A0AAE4YA32</accession>
<proteinExistence type="predicted"/>
<evidence type="ECO:0008006" key="4">
    <source>
        <dbReference type="Google" id="ProtNLM"/>
    </source>
</evidence>
<reference evidence="2" key="1">
    <citation type="submission" date="2020-01" db="EMBL/GenBank/DDBJ databases">
        <authorList>
            <person name="Chen W.-M."/>
        </authorList>
    </citation>
    <scope>NUCLEOTIDE SEQUENCE</scope>
    <source>
        <strain evidence="2">CYK-10</strain>
    </source>
</reference>
<name>A0AAE4YA32_9RHOB</name>
<keyword evidence="1" id="KW-0732">Signal</keyword>
<feature type="chain" id="PRO_5042153513" description="Lipoprotein" evidence="1">
    <location>
        <begin position="19"/>
        <end position="203"/>
    </location>
</feature>
<protein>
    <recommendedName>
        <fullName evidence="4">Lipoprotein</fullName>
    </recommendedName>
</protein>